<evidence type="ECO:0000313" key="1">
    <source>
        <dbReference type="EMBL" id="KAF0742729.1"/>
    </source>
</evidence>
<gene>
    <name evidence="1" type="ORF">Ae201684_002429</name>
</gene>
<sequence length="125" mass="14185">MKKSLERSCIKFVPLSRPVTFHVAIYTTEDEVPTAIWLQRQRSKVEWGCFVRDVANHTPKGAQYVLPSSVVVVSLVKALKKESNECRVDLRTRRNGDLTLVLTMTAFEGFKASYAFHLARLDTLA</sequence>
<organism evidence="1 2">
    <name type="scientific">Aphanomyces euteiches</name>
    <dbReference type="NCBI Taxonomy" id="100861"/>
    <lineage>
        <taxon>Eukaryota</taxon>
        <taxon>Sar</taxon>
        <taxon>Stramenopiles</taxon>
        <taxon>Oomycota</taxon>
        <taxon>Saprolegniomycetes</taxon>
        <taxon>Saprolegniales</taxon>
        <taxon>Verrucalvaceae</taxon>
        <taxon>Aphanomyces</taxon>
    </lineage>
</organism>
<name>A0A6G0XQP5_9STRA</name>
<dbReference type="EMBL" id="VJMJ01000025">
    <property type="protein sequence ID" value="KAF0742729.1"/>
    <property type="molecule type" value="Genomic_DNA"/>
</dbReference>
<protein>
    <submittedName>
        <fullName evidence="1">Uncharacterized protein</fullName>
    </submittedName>
</protein>
<comment type="caution">
    <text evidence="1">The sequence shown here is derived from an EMBL/GenBank/DDBJ whole genome shotgun (WGS) entry which is preliminary data.</text>
</comment>
<dbReference type="Proteomes" id="UP000481153">
    <property type="component" value="Unassembled WGS sequence"/>
</dbReference>
<dbReference type="VEuPathDB" id="FungiDB:AeMF1_002273"/>
<keyword evidence="2" id="KW-1185">Reference proteome</keyword>
<accession>A0A6G0XQP5</accession>
<evidence type="ECO:0000313" key="2">
    <source>
        <dbReference type="Proteomes" id="UP000481153"/>
    </source>
</evidence>
<reference evidence="1 2" key="1">
    <citation type="submission" date="2019-07" db="EMBL/GenBank/DDBJ databases">
        <title>Genomics analysis of Aphanomyces spp. identifies a new class of oomycete effector associated with host adaptation.</title>
        <authorList>
            <person name="Gaulin E."/>
        </authorList>
    </citation>
    <scope>NUCLEOTIDE SEQUENCE [LARGE SCALE GENOMIC DNA]</scope>
    <source>
        <strain evidence="1 2">ATCC 201684</strain>
    </source>
</reference>
<proteinExistence type="predicted"/>
<dbReference type="AlphaFoldDB" id="A0A6G0XQP5"/>